<reference evidence="6 7" key="1">
    <citation type="submission" date="2024-07" db="EMBL/GenBank/DDBJ databases">
        <title>Section-level genome sequencing and comparative genomics of Aspergillus sections Usti and Cavernicolus.</title>
        <authorList>
            <consortium name="Lawrence Berkeley National Laboratory"/>
            <person name="Nybo J.L."/>
            <person name="Vesth T.C."/>
            <person name="Theobald S."/>
            <person name="Frisvad J.C."/>
            <person name="Larsen T.O."/>
            <person name="Kjaerboelling I."/>
            <person name="Rothschild-Mancinelli K."/>
            <person name="Lyhne E.K."/>
            <person name="Kogle M.E."/>
            <person name="Barry K."/>
            <person name="Clum A."/>
            <person name="Na H."/>
            <person name="Ledsgaard L."/>
            <person name="Lin J."/>
            <person name="Lipzen A."/>
            <person name="Kuo A."/>
            <person name="Riley R."/>
            <person name="Mondo S."/>
            <person name="Labutti K."/>
            <person name="Haridas S."/>
            <person name="Pangalinan J."/>
            <person name="Salamov A.A."/>
            <person name="Simmons B.A."/>
            <person name="Magnuson J.K."/>
            <person name="Chen J."/>
            <person name="Drula E."/>
            <person name="Henrissat B."/>
            <person name="Wiebenga A."/>
            <person name="Lubbers R.J."/>
            <person name="Gomes A.C."/>
            <person name="Macurrencykelacurrency M.R."/>
            <person name="Stajich J."/>
            <person name="Grigoriev I.V."/>
            <person name="Mortensen U.H."/>
            <person name="De Vries R.P."/>
            <person name="Baker S.E."/>
            <person name="Andersen M.R."/>
        </authorList>
    </citation>
    <scope>NUCLEOTIDE SEQUENCE [LARGE SCALE GENOMIC DNA]</scope>
    <source>
        <strain evidence="6 7">CBS 449.75</strain>
    </source>
</reference>
<dbReference type="Pfam" id="PF00069">
    <property type="entry name" value="Pkinase"/>
    <property type="match status" value="1"/>
</dbReference>
<organism evidence="6 7">
    <name type="scientific">Aspergillus lucknowensis</name>
    <dbReference type="NCBI Taxonomy" id="176173"/>
    <lineage>
        <taxon>Eukaryota</taxon>
        <taxon>Fungi</taxon>
        <taxon>Dikarya</taxon>
        <taxon>Ascomycota</taxon>
        <taxon>Pezizomycotina</taxon>
        <taxon>Eurotiomycetes</taxon>
        <taxon>Eurotiomycetidae</taxon>
        <taxon>Eurotiales</taxon>
        <taxon>Aspergillaceae</taxon>
        <taxon>Aspergillus</taxon>
        <taxon>Aspergillus subgen. Nidulantes</taxon>
    </lineage>
</organism>
<dbReference type="SMART" id="SM00220">
    <property type="entry name" value="S_TKc"/>
    <property type="match status" value="1"/>
</dbReference>
<dbReference type="SUPFAM" id="SSF56112">
    <property type="entry name" value="Protein kinase-like (PK-like)"/>
    <property type="match status" value="1"/>
</dbReference>
<feature type="region of interest" description="Disordered" evidence="4">
    <location>
        <begin position="490"/>
        <end position="533"/>
    </location>
</feature>
<evidence type="ECO:0000313" key="7">
    <source>
        <dbReference type="Proteomes" id="UP001610432"/>
    </source>
</evidence>
<evidence type="ECO:0000313" key="6">
    <source>
        <dbReference type="EMBL" id="KAL2872396.1"/>
    </source>
</evidence>
<dbReference type="Gene3D" id="1.25.40.20">
    <property type="entry name" value="Ankyrin repeat-containing domain"/>
    <property type="match status" value="1"/>
</dbReference>
<dbReference type="EMBL" id="JBFXLQ010000001">
    <property type="protein sequence ID" value="KAL2872396.1"/>
    <property type="molecule type" value="Genomic_DNA"/>
</dbReference>
<dbReference type="PANTHER" id="PTHR24171">
    <property type="entry name" value="ANKYRIN REPEAT DOMAIN-CONTAINING PROTEIN 39-RELATED"/>
    <property type="match status" value="1"/>
</dbReference>
<dbReference type="PROSITE" id="PS00108">
    <property type="entry name" value="PROTEIN_KINASE_ST"/>
    <property type="match status" value="1"/>
</dbReference>
<evidence type="ECO:0000256" key="4">
    <source>
        <dbReference type="SAM" id="MobiDB-lite"/>
    </source>
</evidence>
<dbReference type="InterPro" id="IPR002110">
    <property type="entry name" value="Ankyrin_rpt"/>
</dbReference>
<dbReference type="PANTHER" id="PTHR24171:SF9">
    <property type="entry name" value="ANKYRIN REPEAT DOMAIN-CONTAINING PROTEIN 39"/>
    <property type="match status" value="1"/>
</dbReference>
<evidence type="ECO:0000256" key="3">
    <source>
        <dbReference type="PROSITE-ProRule" id="PRU00023"/>
    </source>
</evidence>
<feature type="repeat" description="ANK" evidence="3">
    <location>
        <begin position="630"/>
        <end position="662"/>
    </location>
</feature>
<dbReference type="PROSITE" id="PS50297">
    <property type="entry name" value="ANK_REP_REGION"/>
    <property type="match status" value="2"/>
</dbReference>
<keyword evidence="1" id="KW-0677">Repeat</keyword>
<feature type="repeat" description="ANK" evidence="3">
    <location>
        <begin position="663"/>
        <end position="695"/>
    </location>
</feature>
<sequence>MLSWLLSPFKDHKSQRARDAAKHYAGRLSQELLNKDLRGQEFITEKILRDFWTDNELAKAASEMELPFGGDKINFVKKHLIRTFSILVKILWDEWEKFPGLFLHGKLGTTDDQVMSLSREKLEESLGPAWGLNFYTSIPIFNPINITEGQVITSRKKDMNNGENAERKKYVDEPRGIRLPFCLDKDGRMLGAGASGTVTEVTIAAGQYIDKHGHPNDAPKLLARKCFRSEIGYSKETVISNYLSNSFRRHDHIRVPIAMISLKTEYSHLLEAADCNLKEFLGNDGEMDDDITLESLLGQVEGLADALSFLQDSGSGTGAIIYHTDLKLDNFVVMRQAECKGVGRWMITDFGHSRHHQADSGRGPSGSAYDRAGVFQASRQGEHLAPDSEYGPYSDVWSLGCILARVVCRKRRGIDGLRRFDESLRLDDPDGNDYFYRGNDINPQVEKLLGDFSKAECEMTKECGALLKHVLSIDRDSRPTAKGFKAELQRIRQKHQPTTNPQGESPPTTESLNPQEEFPPTTASLNPPWSVLPCQRRSLDQDDILDAESDGQGPSQHRPRAAVAVEPPRGGATIARVNPQRSSSTNSQCSDSTDSVRLAINQDVEDNAMTQLKGLFSGSITTYSELDSYSAGPALCHAAKQGYPEVVQFLIEKGAQVDERDSRNNTPLMHACREGHSSTAEILIGHGADWNLQGEDRNTCLHFATENRRTEILELFQRKQRGKGSLNANQLNRLDRTPLELHLNRTGERDRQILIRHLLDLGADAKASFPGREHQTAVDLVLAADDVKAMEVLLKWGSTPTVVKADLRRSGKRPSRDMKKLLREYNGLQ</sequence>
<feature type="compositionally biased region" description="Polar residues" evidence="4">
    <location>
        <begin position="496"/>
        <end position="514"/>
    </location>
</feature>
<evidence type="ECO:0000259" key="5">
    <source>
        <dbReference type="PROSITE" id="PS50011"/>
    </source>
</evidence>
<dbReference type="Proteomes" id="UP001610432">
    <property type="component" value="Unassembled WGS sequence"/>
</dbReference>
<dbReference type="GeneID" id="98146906"/>
<dbReference type="SUPFAM" id="SSF48403">
    <property type="entry name" value="Ankyrin repeat"/>
    <property type="match status" value="1"/>
</dbReference>
<keyword evidence="2 3" id="KW-0040">ANK repeat</keyword>
<gene>
    <name evidence="6" type="ORF">BJX67DRAFT_376218</name>
</gene>
<evidence type="ECO:0000256" key="1">
    <source>
        <dbReference type="ARBA" id="ARBA00022737"/>
    </source>
</evidence>
<dbReference type="SMART" id="SM00248">
    <property type="entry name" value="ANK"/>
    <property type="match status" value="5"/>
</dbReference>
<dbReference type="InterPro" id="IPR036770">
    <property type="entry name" value="Ankyrin_rpt-contain_sf"/>
</dbReference>
<feature type="compositionally biased region" description="Low complexity" evidence="4">
    <location>
        <begin position="582"/>
        <end position="594"/>
    </location>
</feature>
<protein>
    <recommendedName>
        <fullName evidence="5">Protein kinase domain-containing protein</fullName>
    </recommendedName>
</protein>
<comment type="caution">
    <text evidence="6">The sequence shown here is derived from an EMBL/GenBank/DDBJ whole genome shotgun (WGS) entry which is preliminary data.</text>
</comment>
<dbReference type="RefSeq" id="XP_070891375.1">
    <property type="nucleotide sequence ID" value="XM_071031834.1"/>
</dbReference>
<dbReference type="InterPro" id="IPR011009">
    <property type="entry name" value="Kinase-like_dom_sf"/>
</dbReference>
<evidence type="ECO:0000256" key="2">
    <source>
        <dbReference type="ARBA" id="ARBA00023043"/>
    </source>
</evidence>
<dbReference type="InterPro" id="IPR008271">
    <property type="entry name" value="Ser/Thr_kinase_AS"/>
</dbReference>
<dbReference type="Pfam" id="PF12796">
    <property type="entry name" value="Ank_2"/>
    <property type="match status" value="1"/>
</dbReference>
<feature type="region of interest" description="Disordered" evidence="4">
    <location>
        <begin position="545"/>
        <end position="594"/>
    </location>
</feature>
<accession>A0ABR4M774</accession>
<dbReference type="PROSITE" id="PS50088">
    <property type="entry name" value="ANK_REPEAT"/>
    <property type="match status" value="2"/>
</dbReference>
<feature type="domain" description="Protein kinase" evidence="5">
    <location>
        <begin position="184"/>
        <end position="498"/>
    </location>
</feature>
<dbReference type="Gene3D" id="1.10.510.10">
    <property type="entry name" value="Transferase(Phosphotransferase) domain 1"/>
    <property type="match status" value="1"/>
</dbReference>
<dbReference type="InterPro" id="IPR000719">
    <property type="entry name" value="Prot_kinase_dom"/>
</dbReference>
<proteinExistence type="predicted"/>
<dbReference type="PROSITE" id="PS50011">
    <property type="entry name" value="PROTEIN_KINASE_DOM"/>
    <property type="match status" value="1"/>
</dbReference>
<keyword evidence="7" id="KW-1185">Reference proteome</keyword>
<name>A0ABR4M774_9EURO</name>